<dbReference type="Gene3D" id="3.40.50.1460">
    <property type="match status" value="1"/>
</dbReference>
<dbReference type="InterPro" id="IPR011600">
    <property type="entry name" value="Pept_C14_caspase"/>
</dbReference>
<dbReference type="PANTHER" id="PTHR48104:SF30">
    <property type="entry name" value="METACASPASE-1"/>
    <property type="match status" value="1"/>
</dbReference>
<evidence type="ECO:0000313" key="2">
    <source>
        <dbReference type="EMBL" id="CTQ79599.1"/>
    </source>
</evidence>
<keyword evidence="3" id="KW-1185">Reference proteome</keyword>
<dbReference type="GO" id="GO:0005737">
    <property type="term" value="C:cytoplasm"/>
    <property type="evidence" value="ECO:0007669"/>
    <property type="project" value="TreeGrafter"/>
</dbReference>
<protein>
    <recommendedName>
        <fullName evidence="1">Peptidase C14 caspase domain-containing protein</fullName>
    </recommendedName>
</protein>
<accession>A0A0M7AVZ3</accession>
<organism evidence="2 3">
    <name type="scientific">Roseibium album</name>
    <dbReference type="NCBI Taxonomy" id="311410"/>
    <lineage>
        <taxon>Bacteria</taxon>
        <taxon>Pseudomonadati</taxon>
        <taxon>Pseudomonadota</taxon>
        <taxon>Alphaproteobacteria</taxon>
        <taxon>Hyphomicrobiales</taxon>
        <taxon>Stappiaceae</taxon>
        <taxon>Roseibium</taxon>
    </lineage>
</organism>
<feature type="domain" description="Peptidase C14 caspase" evidence="1">
    <location>
        <begin position="41"/>
        <end position="302"/>
    </location>
</feature>
<dbReference type="EMBL" id="CXWC01000021">
    <property type="protein sequence ID" value="CTQ79599.1"/>
    <property type="molecule type" value="Genomic_DNA"/>
</dbReference>
<gene>
    <name evidence="2" type="ORF">LA5096_06277</name>
</gene>
<dbReference type="Proteomes" id="UP000049983">
    <property type="component" value="Unassembled WGS sequence"/>
</dbReference>
<dbReference type="AlphaFoldDB" id="A0A0M7AVZ3"/>
<reference evidence="3" key="1">
    <citation type="submission" date="2015-07" db="EMBL/GenBank/DDBJ databases">
        <authorList>
            <person name="Rodrigo-Torres Lidia"/>
            <person name="Arahal R.David."/>
        </authorList>
    </citation>
    <scope>NUCLEOTIDE SEQUENCE [LARGE SCALE GENOMIC DNA]</scope>
    <source>
        <strain evidence="3">CECT 5096</strain>
    </source>
</reference>
<dbReference type="GO" id="GO:0006508">
    <property type="term" value="P:proteolysis"/>
    <property type="evidence" value="ECO:0007669"/>
    <property type="project" value="InterPro"/>
</dbReference>
<dbReference type="PANTHER" id="PTHR48104">
    <property type="entry name" value="METACASPASE-4"/>
    <property type="match status" value="1"/>
</dbReference>
<dbReference type="GO" id="GO:0004197">
    <property type="term" value="F:cysteine-type endopeptidase activity"/>
    <property type="evidence" value="ECO:0007669"/>
    <property type="project" value="InterPro"/>
</dbReference>
<dbReference type="STRING" id="311410.LA5095_04020"/>
<proteinExistence type="predicted"/>
<evidence type="ECO:0000313" key="3">
    <source>
        <dbReference type="Proteomes" id="UP000049983"/>
    </source>
</evidence>
<evidence type="ECO:0000259" key="1">
    <source>
        <dbReference type="Pfam" id="PF00656"/>
    </source>
</evidence>
<dbReference type="SUPFAM" id="SSF52129">
    <property type="entry name" value="Caspase-like"/>
    <property type="match status" value="1"/>
</dbReference>
<dbReference type="Pfam" id="PF00656">
    <property type="entry name" value="Peptidase_C14"/>
    <property type="match status" value="1"/>
</dbReference>
<sequence>MYRLMSRVLKAAGACRRIGRLSALLACVFIGHSPSVAGEWRALVIGIDAYQNVSPLKGAVNDAKDIADTLKAAGVRDLQTLYDAEATRDGVISAWQDLIERSAEDDVLVLSYAGHGAQETEWVKGSEADGLDEVFLLAGFDVSAPGNGERLRDDDLAAMLRAAGDRSVLVLADSCHSGTMTRSIDPRIVRLGTRLVGLPPFENDLLRSQPLHPMLQDKASDGDDLQELANVIYVGATVDGQVIPELMIAGEPRGALSWSFARGVEGRADLDRDGGISMEELTRFLKETVRVATEGRQTPSLTIGGGTRSAVLPRVQDNILARGNSALTISASTDVAMPVLNNLSRRHEGALKVIDAANADLFWDVEAGDVLTKFGDVVLRKKAGNADRFSEVVAKWLFLSELYALSRERQPVEGTLTPSVGHIPEGSPLRVGLTSDESGYMAVFALEADGTMRLLAPDKAADPLGKDTKLEADYPYVLNLRAALPFGADHIVLIRSRKPMPQLVGVLSAMEGRPLDPSLAPKLLSLIGKSADAVGITGVYTEPAG</sequence>
<dbReference type="InterPro" id="IPR029030">
    <property type="entry name" value="Caspase-like_dom_sf"/>
</dbReference>
<dbReference type="InterPro" id="IPR050452">
    <property type="entry name" value="Metacaspase"/>
</dbReference>
<name>A0A0M7AVZ3_9HYPH</name>